<evidence type="ECO:0000313" key="2">
    <source>
        <dbReference type="Proteomes" id="UP001226084"/>
    </source>
</evidence>
<organism evidence="1 2">
    <name type="scientific">Stenotrophomonas rhizophila</name>
    <dbReference type="NCBI Taxonomy" id="216778"/>
    <lineage>
        <taxon>Bacteria</taxon>
        <taxon>Pseudomonadati</taxon>
        <taxon>Pseudomonadota</taxon>
        <taxon>Gammaproteobacteria</taxon>
        <taxon>Lysobacterales</taxon>
        <taxon>Lysobacteraceae</taxon>
        <taxon>Stenotrophomonas</taxon>
    </lineage>
</organism>
<dbReference type="Proteomes" id="UP001226084">
    <property type="component" value="Unassembled WGS sequence"/>
</dbReference>
<comment type="caution">
    <text evidence="1">The sequence shown here is derived from an EMBL/GenBank/DDBJ whole genome shotgun (WGS) entry which is preliminary data.</text>
</comment>
<proteinExistence type="predicted"/>
<reference evidence="1" key="1">
    <citation type="submission" date="2023-07" db="EMBL/GenBank/DDBJ databases">
        <title>Functional and genomic diversity of the sorghum phyllosphere microbiome.</title>
        <authorList>
            <person name="Shade A."/>
        </authorList>
    </citation>
    <scope>NUCLEOTIDE SEQUENCE</scope>
    <source>
        <strain evidence="1">SORGH_AS_0457</strain>
    </source>
</reference>
<protein>
    <submittedName>
        <fullName evidence="1">Uncharacterized protein</fullName>
    </submittedName>
</protein>
<evidence type="ECO:0000313" key="1">
    <source>
        <dbReference type="EMBL" id="MDQ1109346.1"/>
    </source>
</evidence>
<dbReference type="RefSeq" id="WP_307107264.1">
    <property type="nucleotide sequence ID" value="NZ_JAUTAS010000001.1"/>
</dbReference>
<accession>A0AAP5AJJ2</accession>
<name>A0AAP5AJJ2_9GAMM</name>
<gene>
    <name evidence="1" type="ORF">QE424_002505</name>
</gene>
<dbReference type="EMBL" id="JAUTAS010000001">
    <property type="protein sequence ID" value="MDQ1109346.1"/>
    <property type="molecule type" value="Genomic_DNA"/>
</dbReference>
<sequence length="109" mass="12135">MDDVVKPYRPAYPEICLLLMRRFRVPTPGVRICTVNFPGYTRRDISRSFRVLRRRGVLAVQTVHDVTGEPYAGRLVSLTLLGRLVLNTLEAAPGPISCRDSAGQTGSYS</sequence>
<dbReference type="AlphaFoldDB" id="A0AAP5AJJ2"/>